<dbReference type="RefSeq" id="WP_150031785.1">
    <property type="nucleotide sequence ID" value="NZ_VWSH01000001.1"/>
</dbReference>
<protein>
    <submittedName>
        <fullName evidence="2">GNAT family N-acetyltransferase</fullName>
    </submittedName>
</protein>
<dbReference type="GO" id="GO:0008080">
    <property type="term" value="F:N-acetyltransferase activity"/>
    <property type="evidence" value="ECO:0007669"/>
    <property type="project" value="TreeGrafter"/>
</dbReference>
<organism evidence="2 3">
    <name type="scientific">Taibaiella lutea</name>
    <dbReference type="NCBI Taxonomy" id="2608001"/>
    <lineage>
        <taxon>Bacteria</taxon>
        <taxon>Pseudomonadati</taxon>
        <taxon>Bacteroidota</taxon>
        <taxon>Chitinophagia</taxon>
        <taxon>Chitinophagales</taxon>
        <taxon>Chitinophagaceae</taxon>
        <taxon>Taibaiella</taxon>
    </lineage>
</organism>
<keyword evidence="3" id="KW-1185">Reference proteome</keyword>
<dbReference type="AlphaFoldDB" id="A0A5M6CVG7"/>
<dbReference type="Proteomes" id="UP000323632">
    <property type="component" value="Unassembled WGS sequence"/>
</dbReference>
<name>A0A5M6CVG7_9BACT</name>
<accession>A0A5M6CVG7</accession>
<proteinExistence type="predicted"/>
<comment type="caution">
    <text evidence="2">The sequence shown here is derived from an EMBL/GenBank/DDBJ whole genome shotgun (WGS) entry which is preliminary data.</text>
</comment>
<dbReference type="PROSITE" id="PS51186">
    <property type="entry name" value="GNAT"/>
    <property type="match status" value="1"/>
</dbReference>
<dbReference type="CDD" id="cd04301">
    <property type="entry name" value="NAT_SF"/>
    <property type="match status" value="1"/>
</dbReference>
<dbReference type="PANTHER" id="PTHR13355">
    <property type="entry name" value="GLUCOSAMINE 6-PHOSPHATE N-ACETYLTRANSFERASE"/>
    <property type="match status" value="1"/>
</dbReference>
<dbReference type="Pfam" id="PF13673">
    <property type="entry name" value="Acetyltransf_10"/>
    <property type="match status" value="1"/>
</dbReference>
<evidence type="ECO:0000313" key="3">
    <source>
        <dbReference type="Proteomes" id="UP000323632"/>
    </source>
</evidence>
<evidence type="ECO:0000259" key="1">
    <source>
        <dbReference type="PROSITE" id="PS51186"/>
    </source>
</evidence>
<dbReference type="SUPFAM" id="SSF55729">
    <property type="entry name" value="Acyl-CoA N-acyltransferases (Nat)"/>
    <property type="match status" value="1"/>
</dbReference>
<evidence type="ECO:0000313" key="2">
    <source>
        <dbReference type="EMBL" id="KAA5537209.1"/>
    </source>
</evidence>
<dbReference type="EMBL" id="VWSH01000001">
    <property type="protein sequence ID" value="KAA5537209.1"/>
    <property type="molecule type" value="Genomic_DNA"/>
</dbReference>
<feature type="domain" description="N-acetyltransferase" evidence="1">
    <location>
        <begin position="4"/>
        <end position="144"/>
    </location>
</feature>
<dbReference type="InterPro" id="IPR000182">
    <property type="entry name" value="GNAT_dom"/>
</dbReference>
<sequence>MHSILIIATDHPFYQQVIQLRQRILRAPLGLNIYDDDLAAETDQLIFVFEEEQTVKGCVLMQHYDVETFKLRQMAVDINEQGKQIGRRLIEAAELYAIQLGKKNIILHARQTAVPFYEKLGYFTVGEIFYEVGLPHKKMTKALV</sequence>
<keyword evidence="2" id="KW-0808">Transferase</keyword>
<dbReference type="PANTHER" id="PTHR13355:SF22">
    <property type="entry name" value="SLL0786 PROTEIN"/>
    <property type="match status" value="1"/>
</dbReference>
<dbReference type="Gene3D" id="3.40.630.30">
    <property type="match status" value="1"/>
</dbReference>
<dbReference type="InterPro" id="IPR016181">
    <property type="entry name" value="Acyl_CoA_acyltransferase"/>
</dbReference>
<gene>
    <name evidence="2" type="ORF">F0919_05930</name>
</gene>
<dbReference type="InterPro" id="IPR039143">
    <property type="entry name" value="GNPNAT1-like"/>
</dbReference>
<reference evidence="2 3" key="1">
    <citation type="submission" date="2019-09" db="EMBL/GenBank/DDBJ databases">
        <title>Genome sequence and assembly of Taibaiella sp.</title>
        <authorList>
            <person name="Chhetri G."/>
        </authorList>
    </citation>
    <scope>NUCLEOTIDE SEQUENCE [LARGE SCALE GENOMIC DNA]</scope>
    <source>
        <strain evidence="2 3">KVB11</strain>
    </source>
</reference>